<evidence type="ECO:0000313" key="2">
    <source>
        <dbReference type="Proteomes" id="UP000192801"/>
    </source>
</evidence>
<dbReference type="Proteomes" id="UP000192801">
    <property type="component" value="Unassembled WGS sequence"/>
</dbReference>
<accession>A0A1X0D6J2</accession>
<dbReference type="STRING" id="444597.BST26_14930"/>
<proteinExistence type="predicted"/>
<dbReference type="EMBL" id="MVHS01000039">
    <property type="protein sequence ID" value="ORA68004.1"/>
    <property type="molecule type" value="Genomic_DNA"/>
</dbReference>
<dbReference type="AlphaFoldDB" id="A0A1X0D6J2"/>
<evidence type="ECO:0000313" key="1">
    <source>
        <dbReference type="EMBL" id="ORA68004.1"/>
    </source>
</evidence>
<protein>
    <submittedName>
        <fullName evidence="1">Uncharacterized protein</fullName>
    </submittedName>
</protein>
<organism evidence="1 2">
    <name type="scientific">Mycolicibacterium insubricum</name>
    <dbReference type="NCBI Taxonomy" id="444597"/>
    <lineage>
        <taxon>Bacteria</taxon>
        <taxon>Bacillati</taxon>
        <taxon>Actinomycetota</taxon>
        <taxon>Actinomycetes</taxon>
        <taxon>Mycobacteriales</taxon>
        <taxon>Mycobacteriaceae</taxon>
        <taxon>Mycolicibacterium</taxon>
    </lineage>
</organism>
<keyword evidence="2" id="KW-1185">Reference proteome</keyword>
<comment type="caution">
    <text evidence="1">The sequence shown here is derived from an EMBL/GenBank/DDBJ whole genome shotgun (WGS) entry which is preliminary data.</text>
</comment>
<gene>
    <name evidence="1" type="ORF">BST26_14930</name>
</gene>
<dbReference type="RefSeq" id="WP_179961189.1">
    <property type="nucleotide sequence ID" value="NZ_AP022618.1"/>
</dbReference>
<reference evidence="1 2" key="1">
    <citation type="submission" date="2016-12" db="EMBL/GenBank/DDBJ databases">
        <title>The new phylogeny of genus Mycobacterium.</title>
        <authorList>
            <person name="Tortoli E."/>
            <person name="Trovato A."/>
            <person name="Cirillo D.M."/>
        </authorList>
    </citation>
    <scope>NUCLEOTIDE SEQUENCE [LARGE SCALE GENOMIC DNA]</scope>
    <source>
        <strain evidence="1 2">DSM 45130</strain>
    </source>
</reference>
<sequence>MPSNRLSIAVETDSRFSSKVSWTETKTISLATRLPDVIMTFDRWAVIDAEGKEAERRAAIEKQDREAREEALARDAYVQHALGERLTANLGDWELANRLRAYLAALRGRVTQMAPSDERAAAEDWLQWCEHYVDKLDPVARPIRQPKVKPPDYNDLREFRQRLGFGMWW</sequence>
<name>A0A1X0D6J2_9MYCO</name>